<evidence type="ECO:0000313" key="13">
    <source>
        <dbReference type="Proteomes" id="UP000002430"/>
    </source>
</evidence>
<keyword evidence="13" id="KW-1185">Reference proteome</keyword>
<dbReference type="NCBIfam" id="TIGR00187">
    <property type="entry name" value="ribE"/>
    <property type="match status" value="1"/>
</dbReference>
<dbReference type="PANTHER" id="PTHR21098">
    <property type="entry name" value="RIBOFLAVIN SYNTHASE ALPHA CHAIN"/>
    <property type="match status" value="1"/>
</dbReference>
<proteinExistence type="predicted"/>
<dbReference type="CDD" id="cd00402">
    <property type="entry name" value="Riboflavin_synthase_like"/>
    <property type="match status" value="1"/>
</dbReference>
<dbReference type="Pfam" id="PF00677">
    <property type="entry name" value="Lum_binding"/>
    <property type="match status" value="2"/>
</dbReference>
<feature type="domain" description="Lumazine-binding" evidence="11">
    <location>
        <begin position="97"/>
        <end position="193"/>
    </location>
</feature>
<keyword evidence="6" id="KW-0686">Riboflavin biosynthesis</keyword>
<reference evidence="12 13" key="1">
    <citation type="submission" date="2005-11" db="EMBL/GenBank/DDBJ databases">
        <title>The complete genome sequence of Lawsonia intracellularis: the causative agent of proliferative enteropathy.</title>
        <authorList>
            <person name="Kaur K."/>
            <person name="Zhang Q."/>
            <person name="Beckler D."/>
            <person name="Munir S."/>
            <person name="Li L."/>
            <person name="Kinsley K."/>
            <person name="Herron L."/>
            <person name="Peterson A."/>
            <person name="May B."/>
            <person name="Singh S."/>
            <person name="Gebhart C."/>
            <person name="Kapur V."/>
        </authorList>
    </citation>
    <scope>NUCLEOTIDE SEQUENCE [LARGE SCALE GENOMIC DNA]</scope>
    <source>
        <strain evidence="12 13">PHE/MN1-00</strain>
    </source>
</reference>
<evidence type="ECO:0000256" key="4">
    <source>
        <dbReference type="ARBA" id="ARBA00012827"/>
    </source>
</evidence>
<evidence type="ECO:0000256" key="5">
    <source>
        <dbReference type="ARBA" id="ARBA00013950"/>
    </source>
</evidence>
<evidence type="ECO:0000259" key="11">
    <source>
        <dbReference type="PROSITE" id="PS51177"/>
    </source>
</evidence>
<accession>Q1MS13</accession>
<dbReference type="GO" id="GO:0009231">
    <property type="term" value="P:riboflavin biosynthetic process"/>
    <property type="evidence" value="ECO:0007669"/>
    <property type="project" value="UniProtKB-KW"/>
</dbReference>
<dbReference type="PROSITE" id="PS51177">
    <property type="entry name" value="LUMAZINE_BIND"/>
    <property type="match status" value="2"/>
</dbReference>
<dbReference type="SUPFAM" id="SSF63380">
    <property type="entry name" value="Riboflavin synthase domain-like"/>
    <property type="match status" value="2"/>
</dbReference>
<feature type="repeat" description="Lumazine-binding" evidence="10">
    <location>
        <begin position="97"/>
        <end position="193"/>
    </location>
</feature>
<dbReference type="InterPro" id="IPR023366">
    <property type="entry name" value="ATP_synth_asu-like_sf"/>
</dbReference>
<name>Q1MS13_LAWIP</name>
<dbReference type="EC" id="2.5.1.9" evidence="4 9"/>
<evidence type="ECO:0000313" key="12">
    <source>
        <dbReference type="EMBL" id="CAJ54212.1"/>
    </source>
</evidence>
<dbReference type="STRING" id="363253.LI0156"/>
<dbReference type="InterPro" id="IPR026017">
    <property type="entry name" value="Lumazine-bd_dom"/>
</dbReference>
<dbReference type="InterPro" id="IPR017938">
    <property type="entry name" value="Riboflavin_synthase-like_b-brl"/>
</dbReference>
<dbReference type="OrthoDB" id="9788537at2"/>
<dbReference type="RefSeq" id="WP_011526239.1">
    <property type="nucleotide sequence ID" value="NC_008011.1"/>
</dbReference>
<sequence length="221" mass="24204">MFTGVTQGCGNIYSINHYGKEVRITVEPLFPLKIISTGESIAINGTCLTVEQYTSTTFTVYASLETLQRTNLGKLVVGNSVNLEQSIAVGERLNGHIVTGHIDCVATVQSIEKQGKSNCIKLIFPSKFSKEVVSKGSVTLDGISLTVNNCGSGFLEVNIIPATWNITTISNWKVGTHVNMETDIIAKYIYNMLNPIISSIHSNENKTTNITLDFLHKHGFY</sequence>
<evidence type="ECO:0000256" key="10">
    <source>
        <dbReference type="PROSITE-ProRule" id="PRU00524"/>
    </source>
</evidence>
<dbReference type="GO" id="GO:0004746">
    <property type="term" value="F:riboflavin synthase activity"/>
    <property type="evidence" value="ECO:0007669"/>
    <property type="project" value="UniProtKB-UniRule"/>
</dbReference>
<dbReference type="Gene3D" id="2.40.30.20">
    <property type="match status" value="2"/>
</dbReference>
<evidence type="ECO:0000256" key="6">
    <source>
        <dbReference type="ARBA" id="ARBA00022619"/>
    </source>
</evidence>
<gene>
    <name evidence="12" type="primary">ribE</name>
    <name evidence="12" type="ordered locus">LI0156</name>
</gene>
<protein>
    <recommendedName>
        <fullName evidence="5 9">Riboflavin synthase</fullName>
        <ecNumber evidence="4 9">2.5.1.9</ecNumber>
    </recommendedName>
</protein>
<dbReference type="InterPro" id="IPR001783">
    <property type="entry name" value="Lumazine-bd"/>
</dbReference>
<keyword evidence="8" id="KW-0677">Repeat</keyword>
<dbReference type="eggNOG" id="COG0307">
    <property type="taxonomic scope" value="Bacteria"/>
</dbReference>
<evidence type="ECO:0000256" key="7">
    <source>
        <dbReference type="ARBA" id="ARBA00022679"/>
    </source>
</evidence>
<dbReference type="PANTHER" id="PTHR21098:SF12">
    <property type="entry name" value="RIBOFLAVIN SYNTHASE"/>
    <property type="match status" value="1"/>
</dbReference>
<dbReference type="AlphaFoldDB" id="Q1MS13"/>
<organism evidence="12 13">
    <name type="scientific">Lawsonia intracellularis (strain PHE/MN1-00)</name>
    <dbReference type="NCBI Taxonomy" id="363253"/>
    <lineage>
        <taxon>Bacteria</taxon>
        <taxon>Pseudomonadati</taxon>
        <taxon>Thermodesulfobacteriota</taxon>
        <taxon>Desulfovibrionia</taxon>
        <taxon>Desulfovibrionales</taxon>
        <taxon>Desulfovibrionaceae</taxon>
        <taxon>Lawsonia</taxon>
    </lineage>
</organism>
<dbReference type="KEGG" id="lip:LI0156"/>
<evidence type="ECO:0000256" key="3">
    <source>
        <dbReference type="ARBA" id="ARBA00004887"/>
    </source>
</evidence>
<dbReference type="EMBL" id="AM180252">
    <property type="protein sequence ID" value="CAJ54212.1"/>
    <property type="molecule type" value="Genomic_DNA"/>
</dbReference>
<feature type="repeat" description="Lumazine-binding" evidence="10">
    <location>
        <begin position="1"/>
        <end position="96"/>
    </location>
</feature>
<evidence type="ECO:0000256" key="2">
    <source>
        <dbReference type="ARBA" id="ARBA00002803"/>
    </source>
</evidence>
<keyword evidence="7" id="KW-0808">Transferase</keyword>
<evidence type="ECO:0000256" key="9">
    <source>
        <dbReference type="NCBIfam" id="TIGR00187"/>
    </source>
</evidence>
<dbReference type="HOGENOM" id="CLU_034388_2_0_7"/>
<comment type="catalytic activity">
    <reaction evidence="1">
        <text>2 6,7-dimethyl-8-(1-D-ribityl)lumazine + H(+) = 5-amino-6-(D-ribitylamino)uracil + riboflavin</text>
        <dbReference type="Rhea" id="RHEA:20772"/>
        <dbReference type="ChEBI" id="CHEBI:15378"/>
        <dbReference type="ChEBI" id="CHEBI:15934"/>
        <dbReference type="ChEBI" id="CHEBI:57986"/>
        <dbReference type="ChEBI" id="CHEBI:58201"/>
        <dbReference type="EC" id="2.5.1.9"/>
    </reaction>
</comment>
<comment type="pathway">
    <text evidence="3">Cofactor biosynthesis; riboflavin biosynthesis; riboflavin from 2-hydroxy-3-oxobutyl phosphate and 5-amino-6-(D-ribitylamino)uracil: step 2/2.</text>
</comment>
<dbReference type="PIRSF" id="PIRSF000498">
    <property type="entry name" value="Riboflavin_syn_A"/>
    <property type="match status" value="1"/>
</dbReference>
<dbReference type="NCBIfam" id="NF006767">
    <property type="entry name" value="PRK09289.1"/>
    <property type="match status" value="1"/>
</dbReference>
<dbReference type="Proteomes" id="UP000002430">
    <property type="component" value="Chromosome"/>
</dbReference>
<comment type="function">
    <text evidence="2">Catalyzes the dismutation of two molecules of 6,7-dimethyl-8-ribityllumazine, resulting in the formation of riboflavin and 5-amino-6-(D-ribitylamino)uracil.</text>
</comment>
<evidence type="ECO:0000256" key="8">
    <source>
        <dbReference type="ARBA" id="ARBA00022737"/>
    </source>
</evidence>
<feature type="domain" description="Lumazine-binding" evidence="11">
    <location>
        <begin position="1"/>
        <end position="96"/>
    </location>
</feature>
<evidence type="ECO:0000256" key="1">
    <source>
        <dbReference type="ARBA" id="ARBA00000968"/>
    </source>
</evidence>